<dbReference type="PANTHER" id="PTHR35861">
    <property type="match status" value="1"/>
</dbReference>
<protein>
    <submittedName>
        <fullName evidence="4">Phage tail sheath family protein</fullName>
    </submittedName>
</protein>
<evidence type="ECO:0000313" key="5">
    <source>
        <dbReference type="Proteomes" id="UP000433071"/>
    </source>
</evidence>
<dbReference type="InterPro" id="IPR020287">
    <property type="entry name" value="Tail_sheath_C"/>
</dbReference>
<sequence>MAQLLHPGVFIEEFTPASPIVGVSTSVAAFIGVTQSGPIMDPQEITSWDEFVATFGGPLDETYANGDKAYLTASVKGFFVNGGTTCYIVRTSSAVNASGELVTRNAPNDPVIIATAQREGATANGITVTVADRSVVEDVLAAQLNLAEGTTPIGAVPDARTLTVGATGAFQPGDDVAVSKNGLATLRRVVESVDATTLTLTAPLGPGNYANGAVRIANLDETTGRIRVDLPAVPLRRFLLPGTIVEIDVGNANAEFGVVATVTNDSFTLRSKLTKQHVTTAPIAITSREFDLHIADPATGTVEDFTGLSMDSGHPKWWHRIDSAIVRLAAPALPPGGAITDPRPSLAAPVVLANGTDDDRGQSWTDLIADPTDVLATLAPFDRVSIVAIPGATTAAAHAALVAHCELLGDRVAILDPIRGSEPSDAVAQAAGATGDNRGFATLYYPWIQIVNPATKLLESWPPSGHLAGIYARTDEQDGVHKAPANTNIRGALGLERRLTDADQDGLNDFGVSALRIPPGGGAPVVWGARTTTIQNRNWQYVNIRRLFNYLEESIADGIRWAVFEPNDRSLWRGLERSIGAFLVEEWRKGALFGDRREEAFYVRIDDALNPPSTRATGRLYIEIGVQPTYPAEFLVVRIGIWDGGSEASES</sequence>
<dbReference type="InterPro" id="IPR035089">
    <property type="entry name" value="Phage_sheath_subtilisin"/>
</dbReference>
<organism evidence="4 5">
    <name type="scientific">Agromyces bracchium</name>
    <dbReference type="NCBI Taxonomy" id="88376"/>
    <lineage>
        <taxon>Bacteria</taxon>
        <taxon>Bacillati</taxon>
        <taxon>Actinomycetota</taxon>
        <taxon>Actinomycetes</taxon>
        <taxon>Micrococcales</taxon>
        <taxon>Microbacteriaceae</taxon>
        <taxon>Agromyces</taxon>
    </lineage>
</organism>
<dbReference type="Pfam" id="PF17482">
    <property type="entry name" value="Phage_sheath_1C"/>
    <property type="match status" value="1"/>
</dbReference>
<dbReference type="InterPro" id="IPR052042">
    <property type="entry name" value="Tail_sheath_structural"/>
</dbReference>
<feature type="domain" description="Tail sheath protein subtilisin-like" evidence="2">
    <location>
        <begin position="382"/>
        <end position="532"/>
    </location>
</feature>
<dbReference type="Pfam" id="PF04984">
    <property type="entry name" value="Phage_sheath_1"/>
    <property type="match status" value="1"/>
</dbReference>
<accession>A0A6I3MJ83</accession>
<name>A0A6I3MJ83_9MICO</name>
<dbReference type="AlphaFoldDB" id="A0A6I3MJ83"/>
<feature type="domain" description="Tail sheath protein C-terminal" evidence="3">
    <location>
        <begin position="536"/>
        <end position="639"/>
    </location>
</feature>
<evidence type="ECO:0000313" key="4">
    <source>
        <dbReference type="EMBL" id="MTH70313.1"/>
    </source>
</evidence>
<comment type="caution">
    <text evidence="4">The sequence shown here is derived from an EMBL/GenBank/DDBJ whole genome shotgun (WGS) entry which is preliminary data.</text>
</comment>
<gene>
    <name evidence="4" type="ORF">GJ743_18275</name>
</gene>
<dbReference type="RefSeq" id="WP_155053336.1">
    <property type="nucleotide sequence ID" value="NZ_BAAAIB010000008.1"/>
</dbReference>
<reference evidence="4 5" key="1">
    <citation type="submission" date="2019-11" db="EMBL/GenBank/DDBJ databases">
        <title>Agromyces kandeliae sp. nov., isolated from mangrove soil.</title>
        <authorList>
            <person name="Wang R."/>
        </authorList>
    </citation>
    <scope>NUCLEOTIDE SEQUENCE [LARGE SCALE GENOMIC DNA]</scope>
    <source>
        <strain evidence="4 5">JCM 11433</strain>
    </source>
</reference>
<keyword evidence="5" id="KW-1185">Reference proteome</keyword>
<dbReference type="Gene3D" id="3.40.50.11780">
    <property type="match status" value="2"/>
</dbReference>
<dbReference type="PANTHER" id="PTHR35861:SF1">
    <property type="entry name" value="PHAGE TAIL SHEATH PROTEIN"/>
    <property type="match status" value="1"/>
</dbReference>
<dbReference type="OrthoDB" id="9767864at2"/>
<evidence type="ECO:0000259" key="2">
    <source>
        <dbReference type="Pfam" id="PF04984"/>
    </source>
</evidence>
<dbReference type="EMBL" id="WMLB01000044">
    <property type="protein sequence ID" value="MTH70313.1"/>
    <property type="molecule type" value="Genomic_DNA"/>
</dbReference>
<dbReference type="Proteomes" id="UP000433071">
    <property type="component" value="Unassembled WGS sequence"/>
</dbReference>
<comment type="similarity">
    <text evidence="1">Belongs to the myoviridae tail sheath protein family.</text>
</comment>
<proteinExistence type="inferred from homology"/>
<evidence type="ECO:0000259" key="3">
    <source>
        <dbReference type="Pfam" id="PF17482"/>
    </source>
</evidence>
<evidence type="ECO:0000256" key="1">
    <source>
        <dbReference type="ARBA" id="ARBA00008005"/>
    </source>
</evidence>